<evidence type="ECO:0000313" key="2">
    <source>
        <dbReference type="EMBL" id="GAA4168970.1"/>
    </source>
</evidence>
<reference evidence="3" key="1">
    <citation type="journal article" date="2019" name="Int. J. Syst. Evol. Microbiol.">
        <title>The Global Catalogue of Microorganisms (GCM) 10K type strain sequencing project: providing services to taxonomists for standard genome sequencing and annotation.</title>
        <authorList>
            <consortium name="The Broad Institute Genomics Platform"/>
            <consortium name="The Broad Institute Genome Sequencing Center for Infectious Disease"/>
            <person name="Wu L."/>
            <person name="Ma J."/>
        </authorList>
    </citation>
    <scope>NUCLEOTIDE SEQUENCE [LARGE SCALE GENOMIC DNA]</scope>
    <source>
        <strain evidence="3">JCM 17591</strain>
    </source>
</reference>
<comment type="caution">
    <text evidence="2">The sequence shown here is derived from an EMBL/GenBank/DDBJ whole genome shotgun (WGS) entry which is preliminary data.</text>
</comment>
<keyword evidence="3" id="KW-1185">Reference proteome</keyword>
<sequence>MTAATIGMPDGMGAEHPSAKAQRGRRSARGDGPQLTREEQIRRYELERVLEAEREKAVKIHSRLI</sequence>
<protein>
    <submittedName>
        <fullName evidence="2">Uncharacterized protein</fullName>
    </submittedName>
</protein>
<accession>A0ABP7ZS01</accession>
<proteinExistence type="predicted"/>
<dbReference type="Proteomes" id="UP001501079">
    <property type="component" value="Unassembled WGS sequence"/>
</dbReference>
<gene>
    <name evidence="2" type="ORF">GCM10022287_04940</name>
</gene>
<evidence type="ECO:0000313" key="3">
    <source>
        <dbReference type="Proteomes" id="UP001501079"/>
    </source>
</evidence>
<dbReference type="RefSeq" id="WP_344751689.1">
    <property type="nucleotide sequence ID" value="NZ_BAABBW010000001.1"/>
</dbReference>
<evidence type="ECO:0000256" key="1">
    <source>
        <dbReference type="SAM" id="MobiDB-lite"/>
    </source>
</evidence>
<feature type="region of interest" description="Disordered" evidence="1">
    <location>
        <begin position="1"/>
        <end position="39"/>
    </location>
</feature>
<dbReference type="EMBL" id="BAABBW010000001">
    <property type="protein sequence ID" value="GAA4168970.1"/>
    <property type="molecule type" value="Genomic_DNA"/>
</dbReference>
<organism evidence="2 3">
    <name type="scientific">Gryllotalpicola koreensis</name>
    <dbReference type="NCBI Taxonomy" id="993086"/>
    <lineage>
        <taxon>Bacteria</taxon>
        <taxon>Bacillati</taxon>
        <taxon>Actinomycetota</taxon>
        <taxon>Actinomycetes</taxon>
        <taxon>Micrococcales</taxon>
        <taxon>Microbacteriaceae</taxon>
        <taxon>Gryllotalpicola</taxon>
    </lineage>
</organism>
<name>A0ABP7ZS01_9MICO</name>